<accession>A0A9Q9EL35</accession>
<dbReference type="InterPro" id="IPR018860">
    <property type="entry name" value="APC_suCDC26"/>
</dbReference>
<feature type="compositionally biased region" description="Basic and acidic residues" evidence="2">
    <location>
        <begin position="23"/>
        <end position="33"/>
    </location>
</feature>
<dbReference type="Pfam" id="PF10471">
    <property type="entry name" value="ANAPC_CDC26"/>
    <property type="match status" value="1"/>
</dbReference>
<dbReference type="AlphaFoldDB" id="A0A9Q9EL35"/>
<evidence type="ECO:0000256" key="1">
    <source>
        <dbReference type="ARBA" id="ARBA00022786"/>
    </source>
</evidence>
<evidence type="ECO:0000256" key="2">
    <source>
        <dbReference type="SAM" id="MobiDB-lite"/>
    </source>
</evidence>
<name>A0A9Q9EL35_9PEZI</name>
<sequence length="74" mass="8239">MLSRPPSKLSLTVDDIAEYERRKAHRDALKQQEENEQSTGKIYGDAQDTTPAAQAKPKAKTTRDQRIGLGASRN</sequence>
<gene>
    <name evidence="3" type="ORF">Slin15195_G080090</name>
</gene>
<protein>
    <submittedName>
        <fullName evidence="3">Anaphase-promoting complex, subunit CDC26</fullName>
    </submittedName>
</protein>
<organism evidence="3 4">
    <name type="scientific">Septoria linicola</name>
    <dbReference type="NCBI Taxonomy" id="215465"/>
    <lineage>
        <taxon>Eukaryota</taxon>
        <taxon>Fungi</taxon>
        <taxon>Dikarya</taxon>
        <taxon>Ascomycota</taxon>
        <taxon>Pezizomycotina</taxon>
        <taxon>Dothideomycetes</taxon>
        <taxon>Dothideomycetidae</taxon>
        <taxon>Mycosphaerellales</taxon>
        <taxon>Mycosphaerellaceae</taxon>
        <taxon>Septoria</taxon>
    </lineage>
</organism>
<dbReference type="EMBL" id="CP099423">
    <property type="protein sequence ID" value="USW54690.1"/>
    <property type="molecule type" value="Genomic_DNA"/>
</dbReference>
<evidence type="ECO:0000313" key="4">
    <source>
        <dbReference type="Proteomes" id="UP001056384"/>
    </source>
</evidence>
<evidence type="ECO:0000313" key="3">
    <source>
        <dbReference type="EMBL" id="USW54690.1"/>
    </source>
</evidence>
<feature type="region of interest" description="Disordered" evidence="2">
    <location>
        <begin position="23"/>
        <end position="74"/>
    </location>
</feature>
<keyword evidence="4" id="KW-1185">Reference proteome</keyword>
<dbReference type="GO" id="GO:0031145">
    <property type="term" value="P:anaphase-promoting complex-dependent catabolic process"/>
    <property type="evidence" value="ECO:0007669"/>
    <property type="project" value="InterPro"/>
</dbReference>
<proteinExistence type="predicted"/>
<dbReference type="Proteomes" id="UP001056384">
    <property type="component" value="Chromosome 6"/>
</dbReference>
<keyword evidence="1" id="KW-0833">Ubl conjugation pathway</keyword>
<reference evidence="3" key="1">
    <citation type="submission" date="2022-06" db="EMBL/GenBank/DDBJ databases">
        <title>Complete genome sequences of two strains of the flax pathogen Septoria linicola.</title>
        <authorList>
            <person name="Lapalu N."/>
            <person name="Simon A."/>
            <person name="Demenou B."/>
            <person name="Paumier D."/>
            <person name="Guillot M.-P."/>
            <person name="Gout L."/>
            <person name="Valade R."/>
        </authorList>
    </citation>
    <scope>NUCLEOTIDE SEQUENCE</scope>
    <source>
        <strain evidence="3">SE15195</strain>
    </source>
</reference>
<dbReference type="GO" id="GO:0005680">
    <property type="term" value="C:anaphase-promoting complex"/>
    <property type="evidence" value="ECO:0007669"/>
    <property type="project" value="InterPro"/>
</dbReference>